<dbReference type="InterPro" id="IPR033616">
    <property type="entry name" value="BLTP1"/>
</dbReference>
<evidence type="ECO:0000313" key="3">
    <source>
        <dbReference type="Proteomes" id="UP000663870"/>
    </source>
</evidence>
<dbReference type="GO" id="GO:0098793">
    <property type="term" value="C:presynapse"/>
    <property type="evidence" value="ECO:0007669"/>
    <property type="project" value="GOC"/>
</dbReference>
<dbReference type="AlphaFoldDB" id="A0A816GQX8"/>
<dbReference type="PANTHER" id="PTHR31640">
    <property type="entry name" value="TRANSMEMBRANE PROTEIN KIAA1109"/>
    <property type="match status" value="1"/>
</dbReference>
<evidence type="ECO:0000313" key="2">
    <source>
        <dbReference type="EMBL" id="CAF1676484.1"/>
    </source>
</evidence>
<evidence type="ECO:0000313" key="1">
    <source>
        <dbReference type="EMBL" id="CAF1559534.1"/>
    </source>
</evidence>
<sequence length="118" mass="14003">KKKKKENIFGWDQVFHDIHEPELIREKKIIVHDDPLVDIIDETYPFDPRYFRPLMATVRVALHNITGHLIHHTDDEPCPIAFCERLCFEMTTDLDETRLQVFFLPVNIYIEDTIVVSI</sequence>
<name>A0A816GQX8_9BILA</name>
<comment type="caution">
    <text evidence="2">The sequence shown here is derived from an EMBL/GenBank/DDBJ whole genome shotgun (WGS) entry which is preliminary data.</text>
</comment>
<proteinExistence type="predicted"/>
<dbReference type="PANTHER" id="PTHR31640:SF1">
    <property type="entry name" value="BRIDGE-LIKE LIPID TRANSFER PROTEIN FAMILY MEMBER 1"/>
    <property type="match status" value="1"/>
</dbReference>
<dbReference type="EMBL" id="CAJNOH010014917">
    <property type="protein sequence ID" value="CAF1559534.1"/>
    <property type="molecule type" value="Genomic_DNA"/>
</dbReference>
<dbReference type="EMBL" id="CAJNOL010016830">
    <property type="protein sequence ID" value="CAF1676484.1"/>
    <property type="molecule type" value="Genomic_DNA"/>
</dbReference>
<protein>
    <submittedName>
        <fullName evidence="2">Uncharacterized protein</fullName>
    </submittedName>
</protein>
<dbReference type="GO" id="GO:0048488">
    <property type="term" value="P:synaptic vesicle endocytosis"/>
    <property type="evidence" value="ECO:0007669"/>
    <property type="project" value="TreeGrafter"/>
</dbReference>
<dbReference type="Proteomes" id="UP000663870">
    <property type="component" value="Unassembled WGS sequence"/>
</dbReference>
<dbReference type="Proteomes" id="UP000663854">
    <property type="component" value="Unassembled WGS sequence"/>
</dbReference>
<gene>
    <name evidence="2" type="ORF">JXQ802_LOCUS58451</name>
    <name evidence="1" type="ORF">PYM288_LOCUS41822</name>
</gene>
<keyword evidence="3" id="KW-1185">Reference proteome</keyword>
<feature type="non-terminal residue" evidence="2">
    <location>
        <position position="1"/>
    </location>
</feature>
<reference evidence="2" key="1">
    <citation type="submission" date="2021-02" db="EMBL/GenBank/DDBJ databases">
        <authorList>
            <person name="Nowell W R."/>
        </authorList>
    </citation>
    <scope>NUCLEOTIDE SEQUENCE</scope>
</reference>
<accession>A0A816GQX8</accession>
<organism evidence="2 3">
    <name type="scientific">Rotaria sordida</name>
    <dbReference type="NCBI Taxonomy" id="392033"/>
    <lineage>
        <taxon>Eukaryota</taxon>
        <taxon>Metazoa</taxon>
        <taxon>Spiralia</taxon>
        <taxon>Gnathifera</taxon>
        <taxon>Rotifera</taxon>
        <taxon>Eurotatoria</taxon>
        <taxon>Bdelloidea</taxon>
        <taxon>Philodinida</taxon>
        <taxon>Philodinidae</taxon>
        <taxon>Rotaria</taxon>
    </lineage>
</organism>